<dbReference type="Proteomes" id="UP000594903">
    <property type="component" value="Chromosome"/>
</dbReference>
<feature type="binding site" evidence="9">
    <location>
        <begin position="115"/>
        <end position="118"/>
    </location>
    <ligand>
        <name>substrate</name>
    </ligand>
</feature>
<feature type="binding site" evidence="9">
    <location>
        <position position="114"/>
    </location>
    <ligand>
        <name>Mg(2+)</name>
        <dbReference type="ChEBI" id="CHEBI:18420"/>
        <label>1</label>
    </ligand>
</feature>
<comment type="catalytic activity">
    <reaction evidence="1 9">
        <text>beta-D-fructose 1,6-bisphosphate + H2O = beta-D-fructose 6-phosphate + phosphate</text>
        <dbReference type="Rhea" id="RHEA:11064"/>
        <dbReference type="ChEBI" id="CHEBI:15377"/>
        <dbReference type="ChEBI" id="CHEBI:32966"/>
        <dbReference type="ChEBI" id="CHEBI:43474"/>
        <dbReference type="ChEBI" id="CHEBI:57634"/>
        <dbReference type="EC" id="3.1.3.11"/>
    </reaction>
</comment>
<dbReference type="NCBIfam" id="NF006779">
    <property type="entry name" value="PRK09293.1-3"/>
    <property type="match status" value="1"/>
</dbReference>
<feature type="binding site" evidence="9">
    <location>
        <position position="273"/>
    </location>
    <ligand>
        <name>substrate</name>
    </ligand>
</feature>
<proteinExistence type="inferred from homology"/>
<protein>
    <recommendedName>
        <fullName evidence="9">Fructose-1,6-bisphosphatase class 1</fullName>
        <shortName evidence="9">FBPase class 1</shortName>
        <ecNumber evidence="9">3.1.3.11</ecNumber>
    </recommendedName>
    <alternativeName>
        <fullName evidence="9">D-fructose-1,6-bisphosphate 1-phosphohydrolase class 1</fullName>
    </alternativeName>
</protein>
<comment type="caution">
    <text evidence="9">Lacks conserved residue(s) required for the propagation of feature annotation.</text>
</comment>
<dbReference type="AlphaFoldDB" id="A0A378XCC9"/>
<dbReference type="GO" id="GO:0006000">
    <property type="term" value="P:fructose metabolic process"/>
    <property type="evidence" value="ECO:0007669"/>
    <property type="project" value="TreeGrafter"/>
</dbReference>
<evidence type="ECO:0000259" key="11">
    <source>
        <dbReference type="Pfam" id="PF00316"/>
    </source>
</evidence>
<dbReference type="HAMAP" id="MF_01855">
    <property type="entry name" value="FBPase_class1"/>
    <property type="match status" value="1"/>
</dbReference>
<dbReference type="RefSeq" id="WP_018574250.1">
    <property type="nucleotide sequence ID" value="NZ_CP065725.1"/>
</dbReference>
<evidence type="ECO:0000313" key="14">
    <source>
        <dbReference type="EMBL" id="SUA51640.1"/>
    </source>
</evidence>
<dbReference type="Pfam" id="PF18913">
    <property type="entry name" value="FBPase_C"/>
    <property type="match status" value="1"/>
</dbReference>
<dbReference type="InterPro" id="IPR028343">
    <property type="entry name" value="FBPtase"/>
</dbReference>
<evidence type="ECO:0000256" key="3">
    <source>
        <dbReference type="ARBA" id="ARBA00022490"/>
    </source>
</evidence>
<dbReference type="NCBIfam" id="NF006780">
    <property type="entry name" value="PRK09293.1-4"/>
    <property type="match status" value="1"/>
</dbReference>
<dbReference type="Proteomes" id="UP000254603">
    <property type="component" value="Unassembled WGS sequence"/>
</dbReference>
<dbReference type="InterPro" id="IPR000146">
    <property type="entry name" value="FBPase_class-1"/>
</dbReference>
<dbReference type="PANTHER" id="PTHR11556">
    <property type="entry name" value="FRUCTOSE-1,6-BISPHOSPHATASE-RELATED"/>
    <property type="match status" value="1"/>
</dbReference>
<dbReference type="InterPro" id="IPR033391">
    <property type="entry name" value="FBPase_N"/>
</dbReference>
<dbReference type="EMBL" id="CP065725">
    <property type="protein sequence ID" value="QPT40622.1"/>
    <property type="molecule type" value="Genomic_DNA"/>
</dbReference>
<dbReference type="GO" id="GO:0030388">
    <property type="term" value="P:fructose 1,6-bisphosphate metabolic process"/>
    <property type="evidence" value="ECO:0007669"/>
    <property type="project" value="TreeGrafter"/>
</dbReference>
<comment type="cofactor">
    <cofactor evidence="9">
        <name>Mg(2+)</name>
        <dbReference type="ChEBI" id="CHEBI:18420"/>
    </cofactor>
    <text evidence="9">Binds 2 magnesium ions per subunit.</text>
</comment>
<dbReference type="FunFam" id="3.30.540.10:FF:000006">
    <property type="entry name" value="Fructose-1,6-bisphosphatase class 1"/>
    <property type="match status" value="1"/>
</dbReference>
<dbReference type="Gene3D" id="3.40.190.80">
    <property type="match status" value="1"/>
</dbReference>
<feature type="binding site" evidence="9">
    <location>
        <position position="90"/>
    </location>
    <ligand>
        <name>Mg(2+)</name>
        <dbReference type="ChEBI" id="CHEBI:18420"/>
        <label>1</label>
    </ligand>
</feature>
<dbReference type="OrthoDB" id="9806756at2"/>
<dbReference type="PIRSF" id="PIRSF000904">
    <property type="entry name" value="FBPtase_SBPase"/>
    <property type="match status" value="1"/>
</dbReference>
<dbReference type="PIRSF" id="PIRSF500210">
    <property type="entry name" value="FBPtase"/>
    <property type="match status" value="1"/>
</dbReference>
<dbReference type="EMBL" id="UGSB01000001">
    <property type="protein sequence ID" value="SUA51640.1"/>
    <property type="molecule type" value="Genomic_DNA"/>
</dbReference>
<keyword evidence="7 9" id="KW-0119">Carbohydrate metabolism</keyword>
<dbReference type="FunFam" id="3.40.190.80:FF:000011">
    <property type="entry name" value="Fructose-1,6-bisphosphatase class 1"/>
    <property type="match status" value="1"/>
</dbReference>
<dbReference type="GO" id="GO:0042132">
    <property type="term" value="F:fructose 1,6-bisphosphate 1-phosphatase activity"/>
    <property type="evidence" value="ECO:0007669"/>
    <property type="project" value="UniProtKB-UniRule"/>
</dbReference>
<evidence type="ECO:0000256" key="9">
    <source>
        <dbReference type="HAMAP-Rule" id="MF_01855"/>
    </source>
</evidence>
<evidence type="ECO:0000313" key="16">
    <source>
        <dbReference type="Proteomes" id="UP000594903"/>
    </source>
</evidence>
<keyword evidence="16" id="KW-1185">Reference proteome</keyword>
<feature type="domain" description="Fructose-1-6-bisphosphatase class I N-terminal" evidence="11">
    <location>
        <begin position="15"/>
        <end position="192"/>
    </location>
</feature>
<feature type="binding site" evidence="9">
    <location>
        <position position="112"/>
    </location>
    <ligand>
        <name>Mg(2+)</name>
        <dbReference type="ChEBI" id="CHEBI:18420"/>
        <label>2</label>
    </ligand>
</feature>
<dbReference type="EC" id="3.1.3.11" evidence="9"/>
<evidence type="ECO:0000256" key="4">
    <source>
        <dbReference type="ARBA" id="ARBA00022723"/>
    </source>
</evidence>
<keyword evidence="5 9" id="KW-0378">Hydrolase</keyword>
<comment type="pathway">
    <text evidence="8">Carbohydrate biosynthesis.</text>
</comment>
<keyword evidence="4 9" id="KW-0479">Metal-binding</keyword>
<reference evidence="13 16" key="2">
    <citation type="submission" date="2020-12" db="EMBL/GenBank/DDBJ databases">
        <title>FDA dAtabase for Regulatory Grade micrObial Sequences (FDA-ARGOS): Supporting development and validation of Infectious Disease Dx tests.</title>
        <authorList>
            <person name="Sproer C."/>
            <person name="Gronow S."/>
            <person name="Severitt S."/>
            <person name="Schroder I."/>
            <person name="Tallon L."/>
            <person name="Sadzewicz L."/>
            <person name="Zhao X."/>
            <person name="Boylan J."/>
            <person name="Ott S."/>
            <person name="Bowen H."/>
            <person name="Vavikolanu K."/>
            <person name="Mehta A."/>
            <person name="Aluvathingal J."/>
            <person name="Nadendla S."/>
            <person name="Lowell S."/>
            <person name="Myers T."/>
            <person name="Yan Y."/>
            <person name="Sichtig H."/>
        </authorList>
    </citation>
    <scope>NUCLEOTIDE SEQUENCE [LARGE SCALE GENOMIC DNA]</scope>
    <source>
        <strain evidence="13 16">FDAARGOS_872</strain>
    </source>
</reference>
<dbReference type="SUPFAM" id="SSF56655">
    <property type="entry name" value="Carbohydrate phosphatase"/>
    <property type="match status" value="1"/>
</dbReference>
<reference evidence="14 15" key="1">
    <citation type="submission" date="2018-06" db="EMBL/GenBank/DDBJ databases">
        <authorList>
            <consortium name="Pathogen Informatics"/>
            <person name="Doyle S."/>
        </authorList>
    </citation>
    <scope>NUCLEOTIDE SEQUENCE [LARGE SCALE GENOMIC DNA]</scope>
    <source>
        <strain evidence="14 15">NCTC11997</strain>
    </source>
</reference>
<evidence type="ECO:0000256" key="10">
    <source>
        <dbReference type="RuleBase" id="RU000508"/>
    </source>
</evidence>
<evidence type="ECO:0000313" key="13">
    <source>
        <dbReference type="EMBL" id="QPT40622.1"/>
    </source>
</evidence>
<dbReference type="CDD" id="cd00354">
    <property type="entry name" value="FBPase"/>
    <property type="match status" value="1"/>
</dbReference>
<organism evidence="14 15">
    <name type="scientific">Oligella ureolytica</name>
    <dbReference type="NCBI Taxonomy" id="90244"/>
    <lineage>
        <taxon>Bacteria</taxon>
        <taxon>Pseudomonadati</taxon>
        <taxon>Pseudomonadota</taxon>
        <taxon>Betaproteobacteria</taxon>
        <taxon>Burkholderiales</taxon>
        <taxon>Alcaligenaceae</taxon>
        <taxon>Oligella</taxon>
    </lineage>
</organism>
<dbReference type="STRING" id="1122619.GCA_000373745_01065"/>
<feature type="binding site" evidence="9">
    <location>
        <position position="207"/>
    </location>
    <ligand>
        <name>substrate</name>
    </ligand>
</feature>
<comment type="subcellular location">
    <subcellularLocation>
        <location evidence="9">Cytoplasm</location>
    </subcellularLocation>
</comment>
<evidence type="ECO:0000259" key="12">
    <source>
        <dbReference type="Pfam" id="PF18913"/>
    </source>
</evidence>
<name>A0A378XCC9_9BURK</name>
<feature type="binding site" evidence="9">
    <location>
        <position position="279"/>
    </location>
    <ligand>
        <name>Mg(2+)</name>
        <dbReference type="ChEBI" id="CHEBI:18420"/>
        <label>2</label>
    </ligand>
</feature>
<dbReference type="GO" id="GO:0005986">
    <property type="term" value="P:sucrose biosynthetic process"/>
    <property type="evidence" value="ECO:0007669"/>
    <property type="project" value="TreeGrafter"/>
</dbReference>
<evidence type="ECO:0000313" key="15">
    <source>
        <dbReference type="Proteomes" id="UP000254603"/>
    </source>
</evidence>
<evidence type="ECO:0000256" key="6">
    <source>
        <dbReference type="ARBA" id="ARBA00022842"/>
    </source>
</evidence>
<comment type="subunit">
    <text evidence="9">Homotetramer.</text>
</comment>
<dbReference type="NCBIfam" id="NF006778">
    <property type="entry name" value="PRK09293.1-1"/>
    <property type="match status" value="1"/>
</dbReference>
<gene>
    <name evidence="14" type="primary">fbp_2</name>
    <name evidence="9" type="synonym">fbp</name>
    <name evidence="13" type="ORF">I6G29_03300</name>
    <name evidence="14" type="ORF">NCTC11997_00711</name>
</gene>
<dbReference type="GO" id="GO:0006002">
    <property type="term" value="P:fructose 6-phosphate metabolic process"/>
    <property type="evidence" value="ECO:0007669"/>
    <property type="project" value="TreeGrafter"/>
</dbReference>
<evidence type="ECO:0000256" key="1">
    <source>
        <dbReference type="ARBA" id="ARBA00001273"/>
    </source>
</evidence>
<sequence length="335" mass="37164">MSTNTFSDYLSSLQTNNHITSELARLLLSVSDSCKSISNKVAKGALAGVLGTLESENVQGEVQKKLDVIANDILLEENEHQGFLAGMASEEMDTFYSLKDIEKTGNYLLLFDPLDGSSNIDINASIGTIFSVLDSPKTAAELSEEDFLQSGSKQVAAGYAIYGPQTVLILTVGQGVVGFTLDREQDDWFMTHDNITIPEDTQEFAINMSNYRHWAEPVRSYIDDCLAGVNGPREKNFNMRWIASMVADVHRILMRGGLFMYPWDAREPNKAGKLRLMYEANPMSFLVEQAGGASTDCQQRILDIQPTKLHQRVSVCLGSKNEVNQVMAYHQDKQA</sequence>
<dbReference type="GO" id="GO:0000287">
    <property type="term" value="F:magnesium ion binding"/>
    <property type="evidence" value="ECO:0007669"/>
    <property type="project" value="UniProtKB-UniRule"/>
</dbReference>
<feature type="binding site" evidence="9">
    <location>
        <position position="112"/>
    </location>
    <ligand>
        <name>Mg(2+)</name>
        <dbReference type="ChEBI" id="CHEBI:18420"/>
        <label>1</label>
    </ligand>
</feature>
<dbReference type="GO" id="GO:0006094">
    <property type="term" value="P:gluconeogenesis"/>
    <property type="evidence" value="ECO:0007669"/>
    <property type="project" value="UniProtKB-UniRule"/>
</dbReference>
<dbReference type="InterPro" id="IPR044015">
    <property type="entry name" value="FBPase_C_dom"/>
</dbReference>
<dbReference type="GO" id="GO:0005829">
    <property type="term" value="C:cytosol"/>
    <property type="evidence" value="ECO:0007669"/>
    <property type="project" value="TreeGrafter"/>
</dbReference>
<evidence type="ECO:0000256" key="8">
    <source>
        <dbReference type="ARBA" id="ARBA00024331"/>
    </source>
</evidence>
<dbReference type="Pfam" id="PF00316">
    <property type="entry name" value="FBPase"/>
    <property type="match status" value="1"/>
</dbReference>
<evidence type="ECO:0000256" key="7">
    <source>
        <dbReference type="ARBA" id="ARBA00023277"/>
    </source>
</evidence>
<evidence type="ECO:0000256" key="5">
    <source>
        <dbReference type="ARBA" id="ARBA00022801"/>
    </source>
</evidence>
<evidence type="ECO:0000256" key="2">
    <source>
        <dbReference type="ARBA" id="ARBA00010941"/>
    </source>
</evidence>
<feature type="domain" description="Fructose-1-6-bisphosphatase class 1 C-terminal" evidence="12">
    <location>
        <begin position="197"/>
        <end position="330"/>
    </location>
</feature>
<feature type="binding site" evidence="9">
    <location>
        <position position="115"/>
    </location>
    <ligand>
        <name>Mg(2+)</name>
        <dbReference type="ChEBI" id="CHEBI:18420"/>
        <label>2</label>
    </ligand>
</feature>
<accession>A0A378XCC9</accession>
<keyword evidence="3 9" id="KW-0963">Cytoplasm</keyword>
<dbReference type="PANTHER" id="PTHR11556:SF35">
    <property type="entry name" value="SEDOHEPTULOSE-1,7-BISPHOSPHATASE, CHLOROPLASTIC"/>
    <property type="match status" value="1"/>
</dbReference>
<comment type="similarity">
    <text evidence="2 9 10">Belongs to the FBPase class 1 family.</text>
</comment>
<dbReference type="PRINTS" id="PR00115">
    <property type="entry name" value="F16BPHPHTASE"/>
</dbReference>
<dbReference type="Gene3D" id="3.30.540.10">
    <property type="entry name" value="Fructose-1,6-Bisphosphatase, subunit A, domain 1"/>
    <property type="match status" value="1"/>
</dbReference>
<keyword evidence="6 9" id="KW-0460">Magnesium</keyword>